<name>A0A6S7LPW5_PARCT</name>
<dbReference type="AlphaFoldDB" id="A0A6S7LPW5"/>
<dbReference type="InterPro" id="IPR011029">
    <property type="entry name" value="DEATH-like_dom_sf"/>
</dbReference>
<dbReference type="GO" id="GO:0007165">
    <property type="term" value="P:signal transduction"/>
    <property type="evidence" value="ECO:0007669"/>
    <property type="project" value="InterPro"/>
</dbReference>
<dbReference type="PROSITE" id="PS50017">
    <property type="entry name" value="DEATH_DOMAIN"/>
    <property type="match status" value="1"/>
</dbReference>
<sequence>MCDFEDYSEEIWRRKEKLSEGILSCCVTNTSLFMTNVLSNVYNELTETCLLRDWRKLAGKLLKPPPTSGTIEKLSKSANPACELLKMWVSTSDVPKTFDSLIETMVECKLYSACDELLEFLQNSPLDLLERQEELVFSDEVEDQSNETSEFQQNSPSHRINEQQNSSPSPEGDEIFIVCSRSDNKTQAMKSLTSFVSKLEPVKKGELKVRSIHDTNQNSQVSTAWLQERVNRARYVILCFSSDMKAITECPSNMPQFKHQMDYNLKFTMDFLVTGKIYENGCRNPKGKFIPILLHGHDMSTLILPLRHFLHFSWPSEKKRITKYIMNLPEKKVPCQGRPKRLVRRELLC</sequence>
<feature type="compositionally biased region" description="Polar residues" evidence="1">
    <location>
        <begin position="146"/>
        <end position="169"/>
    </location>
</feature>
<evidence type="ECO:0000313" key="3">
    <source>
        <dbReference type="Proteomes" id="UP001152795"/>
    </source>
</evidence>
<dbReference type="Proteomes" id="UP001152795">
    <property type="component" value="Unassembled WGS sequence"/>
</dbReference>
<dbReference type="SUPFAM" id="SSF47986">
    <property type="entry name" value="DEATH domain"/>
    <property type="match status" value="1"/>
</dbReference>
<feature type="region of interest" description="Disordered" evidence="1">
    <location>
        <begin position="139"/>
        <end position="174"/>
    </location>
</feature>
<protein>
    <submittedName>
        <fullName evidence="2">---NA</fullName>
    </submittedName>
</protein>
<organism evidence="2 3">
    <name type="scientific">Paramuricea clavata</name>
    <name type="common">Red gorgonian</name>
    <name type="synonym">Violescent sea-whip</name>
    <dbReference type="NCBI Taxonomy" id="317549"/>
    <lineage>
        <taxon>Eukaryota</taxon>
        <taxon>Metazoa</taxon>
        <taxon>Cnidaria</taxon>
        <taxon>Anthozoa</taxon>
        <taxon>Octocorallia</taxon>
        <taxon>Malacalcyonacea</taxon>
        <taxon>Plexauridae</taxon>
        <taxon>Paramuricea</taxon>
    </lineage>
</organism>
<dbReference type="InterPro" id="IPR000488">
    <property type="entry name" value="Death_dom"/>
</dbReference>
<reference evidence="2" key="1">
    <citation type="submission" date="2020-04" db="EMBL/GenBank/DDBJ databases">
        <authorList>
            <person name="Alioto T."/>
            <person name="Alioto T."/>
            <person name="Gomez Garrido J."/>
        </authorList>
    </citation>
    <scope>NUCLEOTIDE SEQUENCE</scope>
    <source>
        <strain evidence="2">A484AB</strain>
    </source>
</reference>
<dbReference type="CDD" id="cd01670">
    <property type="entry name" value="Death"/>
    <property type="match status" value="1"/>
</dbReference>
<keyword evidence="3" id="KW-1185">Reference proteome</keyword>
<accession>A0A6S7LPW5</accession>
<evidence type="ECO:0000313" key="2">
    <source>
        <dbReference type="EMBL" id="CAB4037079.1"/>
    </source>
</evidence>
<comment type="caution">
    <text evidence="2">The sequence shown here is derived from an EMBL/GenBank/DDBJ whole genome shotgun (WGS) entry which is preliminary data.</text>
</comment>
<evidence type="ECO:0000256" key="1">
    <source>
        <dbReference type="SAM" id="MobiDB-lite"/>
    </source>
</evidence>
<dbReference type="EMBL" id="CACRXK020022711">
    <property type="protein sequence ID" value="CAB4037079.1"/>
    <property type="molecule type" value="Genomic_DNA"/>
</dbReference>
<dbReference type="Gene3D" id="1.10.533.10">
    <property type="entry name" value="Death Domain, Fas"/>
    <property type="match status" value="1"/>
</dbReference>
<proteinExistence type="predicted"/>
<gene>
    <name evidence="2" type="ORF">PACLA_8A025972</name>
</gene>